<proteinExistence type="predicted"/>
<protein>
    <submittedName>
        <fullName evidence="1">Uncharacterized protein</fullName>
    </submittedName>
</protein>
<evidence type="ECO:0000313" key="1">
    <source>
        <dbReference type="EMBL" id="JAD35838.1"/>
    </source>
</evidence>
<dbReference type="AlphaFoldDB" id="A0A0A8ZDT7"/>
<accession>A0A0A8ZDT7</accession>
<sequence>MVLASSRGAYQLSAMVLIMPSPTTNICDGLCAQPSGMVISATAPREPSQMS</sequence>
<name>A0A0A8ZDT7_ARUDO</name>
<organism evidence="1">
    <name type="scientific">Arundo donax</name>
    <name type="common">Giant reed</name>
    <name type="synonym">Donax arundinaceus</name>
    <dbReference type="NCBI Taxonomy" id="35708"/>
    <lineage>
        <taxon>Eukaryota</taxon>
        <taxon>Viridiplantae</taxon>
        <taxon>Streptophyta</taxon>
        <taxon>Embryophyta</taxon>
        <taxon>Tracheophyta</taxon>
        <taxon>Spermatophyta</taxon>
        <taxon>Magnoliopsida</taxon>
        <taxon>Liliopsida</taxon>
        <taxon>Poales</taxon>
        <taxon>Poaceae</taxon>
        <taxon>PACMAD clade</taxon>
        <taxon>Arundinoideae</taxon>
        <taxon>Arundineae</taxon>
        <taxon>Arundo</taxon>
    </lineage>
</organism>
<reference evidence="1" key="2">
    <citation type="journal article" date="2015" name="Data Brief">
        <title>Shoot transcriptome of the giant reed, Arundo donax.</title>
        <authorList>
            <person name="Barrero R.A."/>
            <person name="Guerrero F.D."/>
            <person name="Moolhuijzen P."/>
            <person name="Goolsby J.A."/>
            <person name="Tidwell J."/>
            <person name="Bellgard S.E."/>
            <person name="Bellgard M.I."/>
        </authorList>
    </citation>
    <scope>NUCLEOTIDE SEQUENCE</scope>
    <source>
        <tissue evidence="1">Shoot tissue taken approximately 20 cm above the soil surface</tissue>
    </source>
</reference>
<dbReference type="EMBL" id="GBRH01262057">
    <property type="protein sequence ID" value="JAD35838.1"/>
    <property type="molecule type" value="Transcribed_RNA"/>
</dbReference>
<reference evidence="1" key="1">
    <citation type="submission" date="2014-09" db="EMBL/GenBank/DDBJ databases">
        <authorList>
            <person name="Magalhaes I.L.F."/>
            <person name="Oliveira U."/>
            <person name="Santos F.R."/>
            <person name="Vidigal T.H.D.A."/>
            <person name="Brescovit A.D."/>
            <person name="Santos A.J."/>
        </authorList>
    </citation>
    <scope>NUCLEOTIDE SEQUENCE</scope>
    <source>
        <tissue evidence="1">Shoot tissue taken approximately 20 cm above the soil surface</tissue>
    </source>
</reference>